<keyword evidence="2" id="KW-1185">Reference proteome</keyword>
<protein>
    <submittedName>
        <fullName evidence="1">Uncharacterized protein</fullName>
    </submittedName>
</protein>
<gene>
    <name evidence="1" type="ORF">SteCoe_35964</name>
</gene>
<proteinExistence type="predicted"/>
<name>A0A1R2AR35_9CILI</name>
<evidence type="ECO:0000313" key="2">
    <source>
        <dbReference type="Proteomes" id="UP000187209"/>
    </source>
</evidence>
<sequence>MFESRPRINSIEMGENLDKQSDCEISQSTDEPIVFLTNLDVSKYEQINHEMLATTDCKHTHELIGFVPLSHTICTEDCSFEGCSDCSIDTETRDANPFEENQISDDVAISIYRLSCDKINKANIFKSYDDINLDKLRDSLKNMQATFEILRS</sequence>
<reference evidence="1 2" key="1">
    <citation type="submission" date="2016-11" db="EMBL/GenBank/DDBJ databases">
        <title>The macronuclear genome of Stentor coeruleus: a giant cell with tiny introns.</title>
        <authorList>
            <person name="Slabodnick M."/>
            <person name="Ruby J.G."/>
            <person name="Reiff S.B."/>
            <person name="Swart E.C."/>
            <person name="Gosai S."/>
            <person name="Prabakaran S."/>
            <person name="Witkowska E."/>
            <person name="Larue G.E."/>
            <person name="Fisher S."/>
            <person name="Freeman R.M."/>
            <person name="Gunawardena J."/>
            <person name="Chu W."/>
            <person name="Stover N.A."/>
            <person name="Gregory B.D."/>
            <person name="Nowacki M."/>
            <person name="Derisi J."/>
            <person name="Roy S.W."/>
            <person name="Marshall W.F."/>
            <person name="Sood P."/>
        </authorList>
    </citation>
    <scope>NUCLEOTIDE SEQUENCE [LARGE SCALE GENOMIC DNA]</scope>
    <source>
        <strain evidence="1">WM001</strain>
    </source>
</reference>
<comment type="caution">
    <text evidence="1">The sequence shown here is derived from an EMBL/GenBank/DDBJ whole genome shotgun (WGS) entry which is preliminary data.</text>
</comment>
<dbReference type="AlphaFoldDB" id="A0A1R2AR35"/>
<evidence type="ECO:0000313" key="1">
    <source>
        <dbReference type="EMBL" id="OMJ66994.1"/>
    </source>
</evidence>
<dbReference type="EMBL" id="MPUH01001586">
    <property type="protein sequence ID" value="OMJ66994.1"/>
    <property type="molecule type" value="Genomic_DNA"/>
</dbReference>
<dbReference type="Proteomes" id="UP000187209">
    <property type="component" value="Unassembled WGS sequence"/>
</dbReference>
<organism evidence="1 2">
    <name type="scientific">Stentor coeruleus</name>
    <dbReference type="NCBI Taxonomy" id="5963"/>
    <lineage>
        <taxon>Eukaryota</taxon>
        <taxon>Sar</taxon>
        <taxon>Alveolata</taxon>
        <taxon>Ciliophora</taxon>
        <taxon>Postciliodesmatophora</taxon>
        <taxon>Heterotrichea</taxon>
        <taxon>Heterotrichida</taxon>
        <taxon>Stentoridae</taxon>
        <taxon>Stentor</taxon>
    </lineage>
</organism>
<accession>A0A1R2AR35</accession>